<comment type="caution">
    <text evidence="1">The sequence shown here is derived from an EMBL/GenBank/DDBJ whole genome shotgun (WGS) entry which is preliminary data.</text>
</comment>
<gene>
    <name evidence="1" type="ORF">P5X59_10945</name>
</gene>
<sequence>MENNQLIKDGETAIFVKLEDNIITVETEEFEYDFELSKAQLEQCYQQLSKNEEPEFTINADKGIIIFNTEYTVKQQAEIDSIADYFFSIEDMPVTTKYCTIESMYDLKGKKYADILTEDNEALTIYLRDDIHNFILNCLQESDNDEQIDEIQFKYSPEFHKIIFNDMSGFDTGDLELGNMMIGEDGEE</sequence>
<dbReference type="EMBL" id="JAROYR010000018">
    <property type="protein sequence ID" value="MDH5158825.1"/>
    <property type="molecule type" value="Genomic_DNA"/>
</dbReference>
<protein>
    <recommendedName>
        <fullName evidence="3">Phage protein</fullName>
    </recommendedName>
</protein>
<evidence type="ECO:0000313" key="2">
    <source>
        <dbReference type="Proteomes" id="UP001159200"/>
    </source>
</evidence>
<dbReference type="RefSeq" id="WP_031770316.1">
    <property type="nucleotide sequence ID" value="NZ_JAROYJ010000013.1"/>
</dbReference>
<evidence type="ECO:0008006" key="3">
    <source>
        <dbReference type="Google" id="ProtNLM"/>
    </source>
</evidence>
<dbReference type="Proteomes" id="UP001159200">
    <property type="component" value="Unassembled WGS sequence"/>
</dbReference>
<evidence type="ECO:0000313" key="1">
    <source>
        <dbReference type="EMBL" id="MDH5158825.1"/>
    </source>
</evidence>
<reference evidence="1 2" key="1">
    <citation type="submission" date="2023-03" db="EMBL/GenBank/DDBJ databases">
        <title>Bacterial isolates from washroom surfaces on a university campus.</title>
        <authorList>
            <person name="Holman D.B."/>
            <person name="Gzyl K.E."/>
            <person name="Taheri A.E."/>
        </authorList>
    </citation>
    <scope>NUCLEOTIDE SEQUENCE [LARGE SCALE GENOMIC DNA]</scope>
    <source>
        <strain evidence="1 2">RD01</strain>
    </source>
</reference>
<organism evidence="1 2">
    <name type="scientific">Staphylococcus cohnii</name>
    <dbReference type="NCBI Taxonomy" id="29382"/>
    <lineage>
        <taxon>Bacteria</taxon>
        <taxon>Bacillati</taxon>
        <taxon>Bacillota</taxon>
        <taxon>Bacilli</taxon>
        <taxon>Bacillales</taxon>
        <taxon>Staphylococcaceae</taxon>
        <taxon>Staphylococcus</taxon>
        <taxon>Staphylococcus cohnii species complex</taxon>
    </lineage>
</organism>
<accession>A0ABT6J249</accession>
<proteinExistence type="predicted"/>
<name>A0ABT6J249_9STAP</name>
<keyword evidence="2" id="KW-1185">Reference proteome</keyword>